<dbReference type="CDD" id="cd12455">
    <property type="entry name" value="RRM_like_Smg4_UPF3"/>
    <property type="match status" value="1"/>
</dbReference>
<dbReference type="OrthoDB" id="18087at2759"/>
<sequence length="289" mass="34426">MYSSKRPYKILQKGKINDDNKKDTNEKKKEDKIYEDGKKYISERKKKEEEMKYYDTSYRKYTNKSYEESERRKKSSRNYNSGSNYYEKYSKVYTNYYDEKLNNQASLKKKNNVLVSLLIQSKNDVNKKKIVVRHLPPTLSENHFFDSFSNNLKDELDYYYYVNGRVGKDSSGDIIHSRIYLSFKDDLKTEEFIRTQNGKFFYDLNGVKYKAIVSLAPNQTLIQKNKHDGRNNTLDSDEYFLKCCEEMNNPIQPIRKDIDYYELINVVNENGAILSPIVVELRNKLKKKK</sequence>
<dbReference type="Gene3D" id="3.30.70.330">
    <property type="match status" value="1"/>
</dbReference>
<dbReference type="GO" id="GO:0005737">
    <property type="term" value="C:cytoplasm"/>
    <property type="evidence" value="ECO:0007669"/>
    <property type="project" value="TreeGrafter"/>
</dbReference>
<organism evidence="7 8">
    <name type="scientific">Plasmodium relictum</name>
    <dbReference type="NCBI Taxonomy" id="85471"/>
    <lineage>
        <taxon>Eukaryota</taxon>
        <taxon>Sar</taxon>
        <taxon>Alveolata</taxon>
        <taxon>Apicomplexa</taxon>
        <taxon>Aconoidasida</taxon>
        <taxon>Haemosporida</taxon>
        <taxon>Plasmodiidae</taxon>
        <taxon>Plasmodium</taxon>
        <taxon>Plasmodium (Haemamoeba)</taxon>
    </lineage>
</organism>
<comment type="similarity">
    <text evidence="2">Belongs to the RENT3 family.</text>
</comment>
<dbReference type="InterPro" id="IPR012677">
    <property type="entry name" value="Nucleotide-bd_a/b_plait_sf"/>
</dbReference>
<dbReference type="InterPro" id="IPR005120">
    <property type="entry name" value="UPF3_dom"/>
</dbReference>
<reference evidence="7 8" key="1">
    <citation type="submission" date="2015-04" db="EMBL/GenBank/DDBJ databases">
        <authorList>
            <consortium name="Pathogen Informatics"/>
        </authorList>
    </citation>
    <scope>NUCLEOTIDE SEQUENCE [LARGE SCALE GENOMIC DNA]</scope>
    <source>
        <strain evidence="7 8">SGS1</strain>
    </source>
</reference>
<evidence type="ECO:0000313" key="8">
    <source>
        <dbReference type="Proteomes" id="UP000220158"/>
    </source>
</evidence>
<evidence type="ECO:0000313" key="7">
    <source>
        <dbReference type="EMBL" id="CRH01119.1"/>
    </source>
</evidence>
<dbReference type="EMBL" id="LN835307">
    <property type="protein sequence ID" value="CRH01119.1"/>
    <property type="molecule type" value="Genomic_DNA"/>
</dbReference>
<accession>A0A1J1H9D5</accession>
<feature type="region of interest" description="Disordered" evidence="5">
    <location>
        <begin position="1"/>
        <end position="41"/>
    </location>
</feature>
<name>A0A1J1H9D5_PLARL</name>
<dbReference type="Pfam" id="PF03467">
    <property type="entry name" value="Smg4_UPF3"/>
    <property type="match status" value="1"/>
</dbReference>
<dbReference type="AlphaFoldDB" id="A0A1J1H9D5"/>
<dbReference type="PANTHER" id="PTHR13112">
    <property type="entry name" value="UPF3 REGULATOR OF NONSENSE TRANSCRIPTS-LIKE PROTEIN"/>
    <property type="match status" value="1"/>
</dbReference>
<keyword evidence="8" id="KW-1185">Reference proteome</keyword>
<dbReference type="Proteomes" id="UP000220158">
    <property type="component" value="Chromosome 12"/>
</dbReference>
<evidence type="ECO:0000256" key="2">
    <source>
        <dbReference type="ARBA" id="ARBA00005991"/>
    </source>
</evidence>
<keyword evidence="4" id="KW-0539">Nucleus</keyword>
<evidence type="ECO:0000256" key="3">
    <source>
        <dbReference type="ARBA" id="ARBA00023161"/>
    </source>
</evidence>
<dbReference type="VEuPathDB" id="PlasmoDB:PRELSG_1200300"/>
<feature type="region of interest" description="Disordered" evidence="5">
    <location>
        <begin position="62"/>
        <end position="81"/>
    </location>
</feature>
<dbReference type="GO" id="GO:0005730">
    <property type="term" value="C:nucleolus"/>
    <property type="evidence" value="ECO:0007669"/>
    <property type="project" value="TreeGrafter"/>
</dbReference>
<keyword evidence="3" id="KW-0866">Nonsense-mediated mRNA decay</keyword>
<feature type="domain" description="UPF3" evidence="6">
    <location>
        <begin position="127"/>
        <end position="253"/>
    </location>
</feature>
<evidence type="ECO:0000256" key="1">
    <source>
        <dbReference type="ARBA" id="ARBA00004123"/>
    </source>
</evidence>
<evidence type="ECO:0000259" key="6">
    <source>
        <dbReference type="Pfam" id="PF03467"/>
    </source>
</evidence>
<dbReference type="GO" id="GO:0000184">
    <property type="term" value="P:nuclear-transcribed mRNA catabolic process, nonsense-mediated decay"/>
    <property type="evidence" value="ECO:0007669"/>
    <property type="project" value="UniProtKB-KW"/>
</dbReference>
<evidence type="ECO:0000256" key="4">
    <source>
        <dbReference type="ARBA" id="ARBA00023242"/>
    </source>
</evidence>
<dbReference type="SUPFAM" id="SSF54928">
    <property type="entry name" value="RNA-binding domain, RBD"/>
    <property type="match status" value="1"/>
</dbReference>
<gene>
    <name evidence="7" type="primary">UPF3B</name>
    <name evidence="7" type="ORF">PRELSG_1200300</name>
</gene>
<dbReference type="InterPro" id="IPR035979">
    <property type="entry name" value="RBD_domain_sf"/>
</dbReference>
<dbReference type="GO" id="GO:0045727">
    <property type="term" value="P:positive regulation of translation"/>
    <property type="evidence" value="ECO:0007669"/>
    <property type="project" value="TreeGrafter"/>
</dbReference>
<comment type="subcellular location">
    <subcellularLocation>
        <location evidence="1">Nucleus</location>
    </subcellularLocation>
</comment>
<dbReference type="InterPro" id="IPR039722">
    <property type="entry name" value="Upf3"/>
</dbReference>
<dbReference type="GO" id="GO:0003729">
    <property type="term" value="F:mRNA binding"/>
    <property type="evidence" value="ECO:0007669"/>
    <property type="project" value="TreeGrafter"/>
</dbReference>
<dbReference type="KEGG" id="prel:PRELSG_1200300"/>
<dbReference type="PANTHER" id="PTHR13112:SF0">
    <property type="entry name" value="FI21285P1"/>
    <property type="match status" value="1"/>
</dbReference>
<dbReference type="RefSeq" id="XP_028534120.1">
    <property type="nucleotide sequence ID" value="XM_028677763.1"/>
</dbReference>
<dbReference type="GeneID" id="39737246"/>
<proteinExistence type="inferred from homology"/>
<feature type="compositionally biased region" description="Basic and acidic residues" evidence="5">
    <location>
        <begin position="15"/>
        <end position="41"/>
    </location>
</feature>
<dbReference type="OMA" id="HGKFFYD"/>
<evidence type="ECO:0000256" key="5">
    <source>
        <dbReference type="SAM" id="MobiDB-lite"/>
    </source>
</evidence>
<protein>
    <submittedName>
        <fullName evidence="7">Regulator of nonsense transcripts 3B, putative</fullName>
    </submittedName>
</protein>